<dbReference type="Proteomes" id="UP001177021">
    <property type="component" value="Unassembled WGS sequence"/>
</dbReference>
<accession>A0ACB0IA94</accession>
<reference evidence="1" key="1">
    <citation type="submission" date="2023-10" db="EMBL/GenBank/DDBJ databases">
        <authorList>
            <person name="Rodriguez Cubillos JULIANA M."/>
            <person name="De Vega J."/>
        </authorList>
    </citation>
    <scope>NUCLEOTIDE SEQUENCE</scope>
</reference>
<sequence length="250" mass="28945">MGYTEVKFIELNGLEIKTTLTDEEKSIDDHISSFFTPTDDYGTKVIGFDVEWPVEYKDSTDYLFKRANFQLCDGNSCLIICLPFSSDVVPKSLHNFLRMPNYTFVGIGIKDNLAFLEKEHGIVFRNAVELGPLAASLMKMPHLRYCGVDELAFEVCKLDLRKYRPSRLAFNWGKYYINKELVKHATVNVYSYHKIGSALLRPAPVPQMPVFIRRLLILFSVLLVYLFCRIFGRIFSVIVNVVWFFFVKMM</sequence>
<protein>
    <submittedName>
        <fullName evidence="1">Uncharacterized protein</fullName>
    </submittedName>
</protein>
<organism evidence="1 2">
    <name type="scientific">Trifolium pratense</name>
    <name type="common">Red clover</name>
    <dbReference type="NCBI Taxonomy" id="57577"/>
    <lineage>
        <taxon>Eukaryota</taxon>
        <taxon>Viridiplantae</taxon>
        <taxon>Streptophyta</taxon>
        <taxon>Embryophyta</taxon>
        <taxon>Tracheophyta</taxon>
        <taxon>Spermatophyta</taxon>
        <taxon>Magnoliopsida</taxon>
        <taxon>eudicotyledons</taxon>
        <taxon>Gunneridae</taxon>
        <taxon>Pentapetalae</taxon>
        <taxon>rosids</taxon>
        <taxon>fabids</taxon>
        <taxon>Fabales</taxon>
        <taxon>Fabaceae</taxon>
        <taxon>Papilionoideae</taxon>
        <taxon>50 kb inversion clade</taxon>
        <taxon>NPAAA clade</taxon>
        <taxon>Hologalegina</taxon>
        <taxon>IRL clade</taxon>
        <taxon>Trifolieae</taxon>
        <taxon>Trifolium</taxon>
    </lineage>
</organism>
<proteinExistence type="predicted"/>
<evidence type="ECO:0000313" key="1">
    <source>
        <dbReference type="EMBL" id="CAJ2629021.1"/>
    </source>
</evidence>
<evidence type="ECO:0000313" key="2">
    <source>
        <dbReference type="Proteomes" id="UP001177021"/>
    </source>
</evidence>
<gene>
    <name evidence="1" type="ORF">MILVUS5_LOCUS1100</name>
</gene>
<comment type="caution">
    <text evidence="1">The sequence shown here is derived from an EMBL/GenBank/DDBJ whole genome shotgun (WGS) entry which is preliminary data.</text>
</comment>
<keyword evidence="2" id="KW-1185">Reference proteome</keyword>
<name>A0ACB0IA94_TRIPR</name>
<dbReference type="EMBL" id="CASHSV030000001">
    <property type="protein sequence ID" value="CAJ2629021.1"/>
    <property type="molecule type" value="Genomic_DNA"/>
</dbReference>